<dbReference type="KEGG" id="eha:Ethha_0599"/>
<dbReference type="SMART" id="SM00382">
    <property type="entry name" value="AAA"/>
    <property type="match status" value="1"/>
</dbReference>
<dbReference type="eggNOG" id="COG1131">
    <property type="taxonomic scope" value="Bacteria"/>
</dbReference>
<dbReference type="AlphaFoldDB" id="E6U9I2"/>
<evidence type="ECO:0000313" key="6">
    <source>
        <dbReference type="Proteomes" id="UP000001551"/>
    </source>
</evidence>
<evidence type="ECO:0000256" key="1">
    <source>
        <dbReference type="ARBA" id="ARBA00022448"/>
    </source>
</evidence>
<dbReference type="CDD" id="cd03230">
    <property type="entry name" value="ABC_DR_subfamily_A"/>
    <property type="match status" value="1"/>
</dbReference>
<dbReference type="HOGENOM" id="CLU_000604_1_2_9"/>
<dbReference type="PANTHER" id="PTHR42939:SF1">
    <property type="entry name" value="ABC TRANSPORTER ATP-BINDING PROTEIN ALBC-RELATED"/>
    <property type="match status" value="1"/>
</dbReference>
<dbReference type="PROSITE" id="PS50893">
    <property type="entry name" value="ABC_TRANSPORTER_2"/>
    <property type="match status" value="1"/>
</dbReference>
<evidence type="ECO:0000256" key="2">
    <source>
        <dbReference type="ARBA" id="ARBA00022741"/>
    </source>
</evidence>
<accession>E6U9I2</accession>
<name>E6U9I2_ETHHY</name>
<evidence type="ECO:0000259" key="4">
    <source>
        <dbReference type="PROSITE" id="PS50893"/>
    </source>
</evidence>
<reference evidence="5 6" key="1">
    <citation type="submission" date="2010-12" db="EMBL/GenBank/DDBJ databases">
        <title>Complete sequence of Ethanoligenens harbinense YUAN-3.</title>
        <authorList>
            <person name="Lucas S."/>
            <person name="Copeland A."/>
            <person name="Lapidus A."/>
            <person name="Cheng J.-F."/>
            <person name="Bruce D."/>
            <person name="Goodwin L."/>
            <person name="Pitluck S."/>
            <person name="Chertkov O."/>
            <person name="Misra M."/>
            <person name="Detter J.C."/>
            <person name="Han C."/>
            <person name="Tapia R."/>
            <person name="Land M."/>
            <person name="Hauser L."/>
            <person name="Jeffries C."/>
            <person name="Kyrpides N."/>
            <person name="Ivanova N."/>
            <person name="Mikhailova N."/>
            <person name="Wang A."/>
            <person name="Mouttaki H."/>
            <person name="He Z."/>
            <person name="Zhou J."/>
            <person name="Hemme C.L."/>
            <person name="Woyke T."/>
        </authorList>
    </citation>
    <scope>NUCLEOTIDE SEQUENCE [LARGE SCALE GENOMIC DNA]</scope>
    <source>
        <strain evidence="6">DSM 18485 / JCM 12961 / CGMCC 1.5033 / YUAN-3</strain>
    </source>
</reference>
<dbReference type="Proteomes" id="UP000001551">
    <property type="component" value="Chromosome"/>
</dbReference>
<dbReference type="PANTHER" id="PTHR42939">
    <property type="entry name" value="ABC TRANSPORTER ATP-BINDING PROTEIN ALBC-RELATED"/>
    <property type="match status" value="1"/>
</dbReference>
<dbReference type="SUPFAM" id="SSF52540">
    <property type="entry name" value="P-loop containing nucleoside triphosphate hydrolases"/>
    <property type="match status" value="1"/>
</dbReference>
<dbReference type="InterPro" id="IPR003593">
    <property type="entry name" value="AAA+_ATPase"/>
</dbReference>
<sequence length="249" mass="27224">MDRIMADNTGEGASGVPGGFLELRGVTKRYPGRVALRGATFSIPRGRIVGLLGPNGAGKTTLIKILAGILGGYEGTVRIDGQVPGAYTKSIVSYLPDRSSLPHWMRISDAVAFFSDFYADFDRAKAMELIGRLRLNPAERIAKLSKGTCEKVQLVLAMSRTAGLYVLDEPIGGVDPAARDVIMDTILTQYCENSTLLLSTQIIGDVERVFNSVIFLRNGEVILNEEVDAVRERYKRSVDGLFREVFKCC</sequence>
<keyword evidence="3" id="KW-0067">ATP-binding</keyword>
<gene>
    <name evidence="5" type="ordered locus">Ethha_0599</name>
</gene>
<keyword evidence="1" id="KW-0813">Transport</keyword>
<dbReference type="STRING" id="663278.Ethha_0599"/>
<dbReference type="EMBL" id="CP002400">
    <property type="protein sequence ID" value="ADU26173.1"/>
    <property type="molecule type" value="Genomic_DNA"/>
</dbReference>
<dbReference type="InterPro" id="IPR051782">
    <property type="entry name" value="ABC_Transporter_VariousFunc"/>
</dbReference>
<dbReference type="Pfam" id="PF00005">
    <property type="entry name" value="ABC_tran"/>
    <property type="match status" value="1"/>
</dbReference>
<evidence type="ECO:0000313" key="5">
    <source>
        <dbReference type="EMBL" id="ADU26173.1"/>
    </source>
</evidence>
<proteinExistence type="predicted"/>
<keyword evidence="2" id="KW-0547">Nucleotide-binding</keyword>
<dbReference type="InterPro" id="IPR027417">
    <property type="entry name" value="P-loop_NTPase"/>
</dbReference>
<feature type="domain" description="ABC transporter" evidence="4">
    <location>
        <begin position="21"/>
        <end position="243"/>
    </location>
</feature>
<dbReference type="Gene3D" id="3.40.50.300">
    <property type="entry name" value="P-loop containing nucleotide triphosphate hydrolases"/>
    <property type="match status" value="1"/>
</dbReference>
<dbReference type="RefSeq" id="WP_013484545.1">
    <property type="nucleotide sequence ID" value="NC_014828.1"/>
</dbReference>
<dbReference type="InterPro" id="IPR003439">
    <property type="entry name" value="ABC_transporter-like_ATP-bd"/>
</dbReference>
<evidence type="ECO:0000256" key="3">
    <source>
        <dbReference type="ARBA" id="ARBA00022840"/>
    </source>
</evidence>
<dbReference type="GO" id="GO:0005524">
    <property type="term" value="F:ATP binding"/>
    <property type="evidence" value="ECO:0007669"/>
    <property type="project" value="UniProtKB-KW"/>
</dbReference>
<protein>
    <submittedName>
        <fullName evidence="5">ABC transporter related protein</fullName>
    </submittedName>
</protein>
<keyword evidence="6" id="KW-1185">Reference proteome</keyword>
<dbReference type="GO" id="GO:0016887">
    <property type="term" value="F:ATP hydrolysis activity"/>
    <property type="evidence" value="ECO:0007669"/>
    <property type="project" value="InterPro"/>
</dbReference>
<organism evidence="5 6">
    <name type="scientific">Ethanoligenens harbinense (strain DSM 18485 / JCM 12961 / CGMCC 1.5033 / YUAN-3)</name>
    <dbReference type="NCBI Taxonomy" id="663278"/>
    <lineage>
        <taxon>Bacteria</taxon>
        <taxon>Bacillati</taxon>
        <taxon>Bacillota</taxon>
        <taxon>Clostridia</taxon>
        <taxon>Eubacteriales</taxon>
        <taxon>Oscillospiraceae</taxon>
        <taxon>Ethanoligenens</taxon>
    </lineage>
</organism>